<evidence type="ECO:0000313" key="2">
    <source>
        <dbReference type="Proteomes" id="UP001057402"/>
    </source>
</evidence>
<sequence>MEEMKRYTRRNQGRSLSLCRQLHNGRKVDMFPGATLLNLSSGSFRQPASINETQGCSLLLQLNPAGSRLVCLCFLLISK</sequence>
<organism evidence="1 2">
    <name type="scientific">Melastoma candidum</name>
    <dbReference type="NCBI Taxonomy" id="119954"/>
    <lineage>
        <taxon>Eukaryota</taxon>
        <taxon>Viridiplantae</taxon>
        <taxon>Streptophyta</taxon>
        <taxon>Embryophyta</taxon>
        <taxon>Tracheophyta</taxon>
        <taxon>Spermatophyta</taxon>
        <taxon>Magnoliopsida</taxon>
        <taxon>eudicotyledons</taxon>
        <taxon>Gunneridae</taxon>
        <taxon>Pentapetalae</taxon>
        <taxon>rosids</taxon>
        <taxon>malvids</taxon>
        <taxon>Myrtales</taxon>
        <taxon>Melastomataceae</taxon>
        <taxon>Melastomatoideae</taxon>
        <taxon>Melastomateae</taxon>
        <taxon>Melastoma</taxon>
    </lineage>
</organism>
<dbReference type="EMBL" id="CM042885">
    <property type="protein sequence ID" value="KAI4367537.1"/>
    <property type="molecule type" value="Genomic_DNA"/>
</dbReference>
<name>A0ACB9QQ12_9MYRT</name>
<reference evidence="2" key="1">
    <citation type="journal article" date="2023" name="Front. Plant Sci.">
        <title>Chromosomal-level genome assembly of Melastoma candidum provides insights into trichome evolution.</title>
        <authorList>
            <person name="Zhong Y."/>
            <person name="Wu W."/>
            <person name="Sun C."/>
            <person name="Zou P."/>
            <person name="Liu Y."/>
            <person name="Dai S."/>
            <person name="Zhou R."/>
        </authorList>
    </citation>
    <scope>NUCLEOTIDE SEQUENCE [LARGE SCALE GENOMIC DNA]</scope>
</reference>
<dbReference type="Proteomes" id="UP001057402">
    <property type="component" value="Chromosome 6"/>
</dbReference>
<accession>A0ACB9QQ12</accession>
<comment type="caution">
    <text evidence="1">The sequence shown here is derived from an EMBL/GenBank/DDBJ whole genome shotgun (WGS) entry which is preliminary data.</text>
</comment>
<gene>
    <name evidence="1" type="ORF">MLD38_023266</name>
</gene>
<proteinExistence type="predicted"/>
<evidence type="ECO:0000313" key="1">
    <source>
        <dbReference type="EMBL" id="KAI4367537.1"/>
    </source>
</evidence>
<protein>
    <submittedName>
        <fullName evidence="1">Uncharacterized protein</fullName>
    </submittedName>
</protein>
<keyword evidence="2" id="KW-1185">Reference proteome</keyword>